<keyword evidence="5" id="KW-1185">Reference proteome</keyword>
<dbReference type="GO" id="GO:0016301">
    <property type="term" value="F:kinase activity"/>
    <property type="evidence" value="ECO:0007669"/>
    <property type="project" value="UniProtKB-KW"/>
</dbReference>
<feature type="transmembrane region" description="Helical" evidence="2">
    <location>
        <begin position="62"/>
        <end position="81"/>
    </location>
</feature>
<evidence type="ECO:0000259" key="3">
    <source>
        <dbReference type="Pfam" id="PF06580"/>
    </source>
</evidence>
<feature type="transmembrane region" description="Helical" evidence="2">
    <location>
        <begin position="26"/>
        <end position="42"/>
    </location>
</feature>
<keyword evidence="2" id="KW-1133">Transmembrane helix</keyword>
<keyword evidence="2" id="KW-0812">Transmembrane</keyword>
<evidence type="ECO:0000256" key="1">
    <source>
        <dbReference type="SAM" id="Coils"/>
    </source>
</evidence>
<keyword evidence="2" id="KW-0472">Membrane</keyword>
<dbReference type="Proteomes" id="UP000632339">
    <property type="component" value="Unassembled WGS sequence"/>
</dbReference>
<dbReference type="PANTHER" id="PTHR34220:SF7">
    <property type="entry name" value="SENSOR HISTIDINE KINASE YPDA"/>
    <property type="match status" value="1"/>
</dbReference>
<name>A0ABQ2HIN3_9BACT</name>
<keyword evidence="4" id="KW-0418">Kinase</keyword>
<dbReference type="PANTHER" id="PTHR34220">
    <property type="entry name" value="SENSOR HISTIDINE KINASE YPDA"/>
    <property type="match status" value="1"/>
</dbReference>
<organism evidence="4 5">
    <name type="scientific">Dyadobacter beijingensis</name>
    <dbReference type="NCBI Taxonomy" id="365489"/>
    <lineage>
        <taxon>Bacteria</taxon>
        <taxon>Pseudomonadati</taxon>
        <taxon>Bacteroidota</taxon>
        <taxon>Cytophagia</taxon>
        <taxon>Cytophagales</taxon>
        <taxon>Spirosomataceae</taxon>
        <taxon>Dyadobacter</taxon>
    </lineage>
</organism>
<feature type="domain" description="Signal transduction histidine kinase internal region" evidence="3">
    <location>
        <begin position="180"/>
        <end position="257"/>
    </location>
</feature>
<keyword evidence="1" id="KW-0175">Coiled coil</keyword>
<comment type="caution">
    <text evidence="4">The sequence shown here is derived from an EMBL/GenBank/DDBJ whole genome shotgun (WGS) entry which is preliminary data.</text>
</comment>
<accession>A0ABQ2HIN3</accession>
<dbReference type="EMBL" id="BMLI01000001">
    <property type="protein sequence ID" value="GGM83020.1"/>
    <property type="molecule type" value="Genomic_DNA"/>
</dbReference>
<gene>
    <name evidence="4" type="ORF">GCM10010967_13390</name>
</gene>
<evidence type="ECO:0000313" key="4">
    <source>
        <dbReference type="EMBL" id="GGM83020.1"/>
    </source>
</evidence>
<feature type="coiled-coil region" evidence="1">
    <location>
        <begin position="160"/>
        <end position="187"/>
    </location>
</feature>
<dbReference type="InterPro" id="IPR010559">
    <property type="entry name" value="Sig_transdc_His_kin_internal"/>
</dbReference>
<evidence type="ECO:0000313" key="5">
    <source>
        <dbReference type="Proteomes" id="UP000632339"/>
    </source>
</evidence>
<dbReference type="RefSeq" id="WP_019945561.1">
    <property type="nucleotide sequence ID" value="NZ_BMLI01000001.1"/>
</dbReference>
<sequence>MTATPHPAPDFSPPPGRSHWFFRYKLYHLPFWVAYHYVWWVVALGNPVKVVEALFTVSIFKFLFYVIWQALAVYFNLYFLVPRYLEKGKYVLYLTWLVGTILVTAAMIVPGYYIGAWAAGKTLEEFYGADNYGFFRMMMGGPLSSTVAATTFAMSIKLAKNWLETQRRQQALEKEKLETELNFLKYQFNPHFLFNSINSIFFLIHKNPDMASASLAKFSELLRHQLYECNDHQIPLSKEIAYLENFIELEKLRQNDTLEVHFNVEEHIGRELAIAPFILMTFMENAFKHVSRHENAPNRIQGDLRLDQTQLIFDLVNTASSGEQPEVLNYGGIGLKNVRRRLDLIYPGRYRLDIRRDSDLFAVHFETELDQLETVETPQMSLNQLD</sequence>
<proteinExistence type="predicted"/>
<reference evidence="5" key="1">
    <citation type="journal article" date="2019" name="Int. J. Syst. Evol. Microbiol.">
        <title>The Global Catalogue of Microorganisms (GCM) 10K type strain sequencing project: providing services to taxonomists for standard genome sequencing and annotation.</title>
        <authorList>
            <consortium name="The Broad Institute Genomics Platform"/>
            <consortium name="The Broad Institute Genome Sequencing Center for Infectious Disease"/>
            <person name="Wu L."/>
            <person name="Ma J."/>
        </authorList>
    </citation>
    <scope>NUCLEOTIDE SEQUENCE [LARGE SCALE GENOMIC DNA]</scope>
    <source>
        <strain evidence="5">CGMCC 1.6375</strain>
    </source>
</reference>
<dbReference type="InterPro" id="IPR050640">
    <property type="entry name" value="Bact_2-comp_sensor_kinase"/>
</dbReference>
<evidence type="ECO:0000256" key="2">
    <source>
        <dbReference type="SAM" id="Phobius"/>
    </source>
</evidence>
<feature type="transmembrane region" description="Helical" evidence="2">
    <location>
        <begin position="134"/>
        <end position="159"/>
    </location>
</feature>
<feature type="transmembrane region" description="Helical" evidence="2">
    <location>
        <begin position="93"/>
        <end position="114"/>
    </location>
</feature>
<dbReference type="Pfam" id="PF06580">
    <property type="entry name" value="His_kinase"/>
    <property type="match status" value="1"/>
</dbReference>
<keyword evidence="4" id="KW-0808">Transferase</keyword>
<protein>
    <submittedName>
        <fullName evidence="4">Histidine kinase</fullName>
    </submittedName>
</protein>